<dbReference type="InterPro" id="IPR000522">
    <property type="entry name" value="ABC_transptr_permease_BtuC"/>
</dbReference>
<dbReference type="AlphaFoldDB" id="A0A2G7HJT2"/>
<dbReference type="PANTHER" id="PTHR30472">
    <property type="entry name" value="FERRIC ENTEROBACTIN TRANSPORT SYSTEM PERMEASE PROTEIN"/>
    <property type="match status" value="1"/>
</dbReference>
<feature type="transmembrane region" description="Helical" evidence="8">
    <location>
        <begin position="120"/>
        <end position="142"/>
    </location>
</feature>
<feature type="transmembrane region" description="Helical" evidence="8">
    <location>
        <begin position="315"/>
        <end position="332"/>
    </location>
</feature>
<evidence type="ECO:0000256" key="3">
    <source>
        <dbReference type="ARBA" id="ARBA00022448"/>
    </source>
</evidence>
<keyword evidence="7 8" id="KW-0472">Membrane</keyword>
<feature type="transmembrane region" description="Helical" evidence="8">
    <location>
        <begin position="154"/>
        <end position="174"/>
    </location>
</feature>
<comment type="subcellular location">
    <subcellularLocation>
        <location evidence="1">Cell membrane</location>
        <topology evidence="1">Multi-pass membrane protein</topology>
    </subcellularLocation>
</comment>
<keyword evidence="10" id="KW-1185">Reference proteome</keyword>
<dbReference type="RefSeq" id="WP_099839145.1">
    <property type="nucleotide sequence ID" value="NZ_PEIK01000005.1"/>
</dbReference>
<proteinExistence type="inferred from homology"/>
<protein>
    <submittedName>
        <fullName evidence="9">Sugar ABC transporter substrate-binding protein</fullName>
    </submittedName>
</protein>
<dbReference type="GO" id="GO:0005886">
    <property type="term" value="C:plasma membrane"/>
    <property type="evidence" value="ECO:0007669"/>
    <property type="project" value="UniProtKB-SubCell"/>
</dbReference>
<keyword evidence="5 8" id="KW-0812">Transmembrane</keyword>
<accession>A0A2G7HJT2</accession>
<evidence type="ECO:0000256" key="6">
    <source>
        <dbReference type="ARBA" id="ARBA00022989"/>
    </source>
</evidence>
<organism evidence="9 10">
    <name type="scientific">Clostridium combesii</name>
    <dbReference type="NCBI Taxonomy" id="39481"/>
    <lineage>
        <taxon>Bacteria</taxon>
        <taxon>Bacillati</taxon>
        <taxon>Bacillota</taxon>
        <taxon>Clostridia</taxon>
        <taxon>Eubacteriales</taxon>
        <taxon>Clostridiaceae</taxon>
        <taxon>Clostridium</taxon>
    </lineage>
</organism>
<dbReference type="EMBL" id="PEIK01000005">
    <property type="protein sequence ID" value="PIH04582.1"/>
    <property type="molecule type" value="Genomic_DNA"/>
</dbReference>
<feature type="transmembrane region" description="Helical" evidence="8">
    <location>
        <begin position="92"/>
        <end position="114"/>
    </location>
</feature>
<evidence type="ECO:0000256" key="5">
    <source>
        <dbReference type="ARBA" id="ARBA00022692"/>
    </source>
</evidence>
<feature type="transmembrane region" description="Helical" evidence="8">
    <location>
        <begin position="284"/>
        <end position="303"/>
    </location>
</feature>
<dbReference type="CDD" id="cd06550">
    <property type="entry name" value="TM_ABC_iron-siderophores_like"/>
    <property type="match status" value="1"/>
</dbReference>
<feature type="transmembrane region" description="Helical" evidence="8">
    <location>
        <begin position="242"/>
        <end position="269"/>
    </location>
</feature>
<dbReference type="GO" id="GO:0033214">
    <property type="term" value="P:siderophore-iron import into cell"/>
    <property type="evidence" value="ECO:0007669"/>
    <property type="project" value="TreeGrafter"/>
</dbReference>
<comment type="similarity">
    <text evidence="2">Belongs to the binding-protein-dependent transport system permease family. FecCD subfamily.</text>
</comment>
<feature type="transmembrane region" description="Helical" evidence="8">
    <location>
        <begin position="197"/>
        <end position="216"/>
    </location>
</feature>
<gene>
    <name evidence="9" type="ORF">CS538_08265</name>
</gene>
<evidence type="ECO:0000256" key="8">
    <source>
        <dbReference type="SAM" id="Phobius"/>
    </source>
</evidence>
<dbReference type="SUPFAM" id="SSF81345">
    <property type="entry name" value="ABC transporter involved in vitamin B12 uptake, BtuC"/>
    <property type="match status" value="1"/>
</dbReference>
<evidence type="ECO:0000256" key="4">
    <source>
        <dbReference type="ARBA" id="ARBA00022475"/>
    </source>
</evidence>
<evidence type="ECO:0000256" key="7">
    <source>
        <dbReference type="ARBA" id="ARBA00023136"/>
    </source>
</evidence>
<dbReference type="FunFam" id="1.10.3470.10:FF:000001">
    <property type="entry name" value="Vitamin B12 ABC transporter permease BtuC"/>
    <property type="match status" value="1"/>
</dbReference>
<name>A0A2G7HJT2_9CLOT</name>
<sequence>MKKCDMYKKIATIFALTLLLFVAIIISMNLGKMNLAPNEVLNVILGKGTDKQNLIVFEFRLPRIVLSILVGIGMAISGCILQALFRNDLADPGILGISSGSGLFILIYISIFSVKGIPSAIALPLLSFVGGMIAAILIYILSYKRNSDISPTRLVLTGVAMNTGFGAMSLFITLKLDRNQFEFAQKLLVGSLWGDDWKYIIILLPWIIMFSLYVFYKARALNVLNLGNQLATGLGVPVKKDFLVLSIAAVALASGSAALGGSMFFIGLISPHIARKLVGPNHKVLIPSCALIGSLIMIIADTITRTVSFGADMPTGIILTIISTPYFIYLLARSN</sequence>
<dbReference type="Pfam" id="PF01032">
    <property type="entry name" value="FecCD"/>
    <property type="match status" value="1"/>
</dbReference>
<dbReference type="Proteomes" id="UP000231322">
    <property type="component" value="Unassembled WGS sequence"/>
</dbReference>
<comment type="caution">
    <text evidence="9">The sequence shown here is derived from an EMBL/GenBank/DDBJ whole genome shotgun (WGS) entry which is preliminary data.</text>
</comment>
<evidence type="ECO:0000313" key="10">
    <source>
        <dbReference type="Proteomes" id="UP000231322"/>
    </source>
</evidence>
<keyword evidence="6 8" id="KW-1133">Transmembrane helix</keyword>
<keyword evidence="4" id="KW-1003">Cell membrane</keyword>
<feature type="transmembrane region" description="Helical" evidence="8">
    <location>
        <begin position="64"/>
        <end position="85"/>
    </location>
</feature>
<dbReference type="InterPro" id="IPR037294">
    <property type="entry name" value="ABC_BtuC-like"/>
</dbReference>
<reference evidence="9 10" key="1">
    <citation type="submission" date="2017-10" db="EMBL/GenBank/DDBJ databases">
        <title>Reclassification of Eubacterium combesii and discrepancies in the nomenclature of botulinum neurotoxin producing clostridia. Request for an Opinion.</title>
        <authorList>
            <person name="Dobritsa A.P."/>
            <person name="Kutumbaka K.K."/>
            <person name="Samadpour M."/>
        </authorList>
    </citation>
    <scope>NUCLEOTIDE SEQUENCE [LARGE SCALE GENOMIC DNA]</scope>
    <source>
        <strain evidence="9 10">DSM 20696</strain>
    </source>
</reference>
<dbReference type="PANTHER" id="PTHR30472:SF64">
    <property type="entry name" value="IRON(3+)-HYDROXAMATE IMPORT SYSTEM PERMEASE PROTEIN FHUG"/>
    <property type="match status" value="1"/>
</dbReference>
<evidence type="ECO:0000256" key="2">
    <source>
        <dbReference type="ARBA" id="ARBA00007935"/>
    </source>
</evidence>
<evidence type="ECO:0000256" key="1">
    <source>
        <dbReference type="ARBA" id="ARBA00004651"/>
    </source>
</evidence>
<evidence type="ECO:0000313" key="9">
    <source>
        <dbReference type="EMBL" id="PIH04582.1"/>
    </source>
</evidence>
<feature type="transmembrane region" description="Helical" evidence="8">
    <location>
        <begin position="12"/>
        <end position="31"/>
    </location>
</feature>
<keyword evidence="3" id="KW-0813">Transport</keyword>
<dbReference type="GO" id="GO:0022857">
    <property type="term" value="F:transmembrane transporter activity"/>
    <property type="evidence" value="ECO:0007669"/>
    <property type="project" value="InterPro"/>
</dbReference>
<dbReference type="Gene3D" id="1.10.3470.10">
    <property type="entry name" value="ABC transporter involved in vitamin B12 uptake, BtuC"/>
    <property type="match status" value="1"/>
</dbReference>